<proteinExistence type="inferred from homology"/>
<accession>A0A9Q9DU29</accession>
<dbReference type="VEuPathDB" id="FungiDB:yc1106_05295"/>
<evidence type="ECO:0000256" key="4">
    <source>
        <dbReference type="SAM" id="MobiDB-lite"/>
    </source>
</evidence>
<dbReference type="EMBL" id="CP089277">
    <property type="protein sequence ID" value="USP78021.1"/>
    <property type="molecule type" value="Genomic_DNA"/>
</dbReference>
<feature type="signal peptide" evidence="5">
    <location>
        <begin position="1"/>
        <end position="20"/>
    </location>
</feature>
<keyword evidence="5" id="KW-0732">Signal</keyword>
<dbReference type="SUPFAM" id="SSF51445">
    <property type="entry name" value="(Trans)glycosidases"/>
    <property type="match status" value="1"/>
</dbReference>
<protein>
    <recommendedName>
        <fullName evidence="8">Glycoside hydrolase family 17 protein</fullName>
    </recommendedName>
</protein>
<dbReference type="GO" id="GO:0005576">
    <property type="term" value="C:extracellular region"/>
    <property type="evidence" value="ECO:0007669"/>
    <property type="project" value="TreeGrafter"/>
</dbReference>
<dbReference type="GO" id="GO:0071555">
    <property type="term" value="P:cell wall organization"/>
    <property type="evidence" value="ECO:0007669"/>
    <property type="project" value="TreeGrafter"/>
</dbReference>
<dbReference type="GO" id="GO:0009277">
    <property type="term" value="C:fungal-type cell wall"/>
    <property type="evidence" value="ECO:0007669"/>
    <property type="project" value="TreeGrafter"/>
</dbReference>
<evidence type="ECO:0008006" key="8">
    <source>
        <dbReference type="Google" id="ProtNLM"/>
    </source>
</evidence>
<evidence type="ECO:0000256" key="1">
    <source>
        <dbReference type="ARBA" id="ARBA00004196"/>
    </source>
</evidence>
<keyword evidence="7" id="KW-1185">Reference proteome</keyword>
<name>A0A9Q9DU29_CURCL</name>
<keyword evidence="3" id="KW-0378">Hydrolase</keyword>
<reference evidence="6" key="1">
    <citation type="submission" date="2021-12" db="EMBL/GenBank/DDBJ databases">
        <title>Curvularia clavata genome.</title>
        <authorList>
            <person name="Cao Y."/>
        </authorList>
    </citation>
    <scope>NUCLEOTIDE SEQUENCE</scope>
    <source>
        <strain evidence="6">Yc1106</strain>
    </source>
</reference>
<evidence type="ECO:0000256" key="2">
    <source>
        <dbReference type="ARBA" id="ARBA00008773"/>
    </source>
</evidence>
<dbReference type="GO" id="GO:0042973">
    <property type="term" value="F:glucan endo-1,3-beta-D-glucosidase activity"/>
    <property type="evidence" value="ECO:0007669"/>
    <property type="project" value="TreeGrafter"/>
</dbReference>
<evidence type="ECO:0000256" key="5">
    <source>
        <dbReference type="SAM" id="SignalP"/>
    </source>
</evidence>
<gene>
    <name evidence="6" type="ORF">yc1106_05295</name>
</gene>
<dbReference type="PANTHER" id="PTHR16631">
    <property type="entry name" value="GLUCAN 1,3-BETA-GLUCOSIDASE"/>
    <property type="match status" value="1"/>
</dbReference>
<sequence length="419" mass="44345">MDMHISTALSIVATFGCAAAQRTILGFNYGASDDNGNVKNQSDFEREFRAARNLQGVLKQINTIRLSSNVQWQTQDTLIEASAAAVATNTSLLLGIWASVPTSIDNELNALDAAIKKHGSDLADPVVGILVGSEDLYRASASGVRNKARVGQEGDDIVKCIRGARARLNNTALANLTIMSTIGALGVDNTIEDAGAIFNGTLTATEAAAEGNKTVWITEMGWPYMGSGWGKAESTVNNTATFGGMLFDGFNVFLYTLRDTNPENKVKFAITNNLSITPQFNLACAAGSGNLTLPAAFDMVASINTITSAATGAGSMTSALPSLSGDIFDRADDAMAAVAQREVTKVGGKTVVYKYDDCFQNSGAGKYPKPVPRRQSQGGVSKLKELKPANESPGLETANLNPDLPHSWNELEKFDQGKS</sequence>
<feature type="chain" id="PRO_5040317159" description="Glycoside hydrolase family 17 protein" evidence="5">
    <location>
        <begin position="21"/>
        <end position="419"/>
    </location>
</feature>
<dbReference type="GO" id="GO:0009986">
    <property type="term" value="C:cell surface"/>
    <property type="evidence" value="ECO:0007669"/>
    <property type="project" value="TreeGrafter"/>
</dbReference>
<evidence type="ECO:0000256" key="3">
    <source>
        <dbReference type="ARBA" id="ARBA00022801"/>
    </source>
</evidence>
<dbReference type="AlphaFoldDB" id="A0A9Q9DU29"/>
<dbReference type="Proteomes" id="UP001056012">
    <property type="component" value="Chromosome 4"/>
</dbReference>
<dbReference type="InterPro" id="IPR017853">
    <property type="entry name" value="GH"/>
</dbReference>
<dbReference type="InterPro" id="IPR050732">
    <property type="entry name" value="Beta-glucan_modifiers"/>
</dbReference>
<evidence type="ECO:0000313" key="7">
    <source>
        <dbReference type="Proteomes" id="UP001056012"/>
    </source>
</evidence>
<dbReference type="PANTHER" id="PTHR16631:SF16">
    <property type="entry name" value="GPI-ANCHORED CELL WALL BETA-1,3-ENDOGLUCANASE EGLC"/>
    <property type="match status" value="1"/>
</dbReference>
<comment type="similarity">
    <text evidence="2">Belongs to the glycosyl hydrolase 17 family.</text>
</comment>
<evidence type="ECO:0000313" key="6">
    <source>
        <dbReference type="EMBL" id="USP78021.1"/>
    </source>
</evidence>
<dbReference type="OrthoDB" id="77201at2759"/>
<organism evidence="6 7">
    <name type="scientific">Curvularia clavata</name>
    <dbReference type="NCBI Taxonomy" id="95742"/>
    <lineage>
        <taxon>Eukaryota</taxon>
        <taxon>Fungi</taxon>
        <taxon>Dikarya</taxon>
        <taxon>Ascomycota</taxon>
        <taxon>Pezizomycotina</taxon>
        <taxon>Dothideomycetes</taxon>
        <taxon>Pleosporomycetidae</taxon>
        <taxon>Pleosporales</taxon>
        <taxon>Pleosporineae</taxon>
        <taxon>Pleosporaceae</taxon>
        <taxon>Curvularia</taxon>
    </lineage>
</organism>
<feature type="region of interest" description="Disordered" evidence="4">
    <location>
        <begin position="364"/>
        <end position="419"/>
    </location>
</feature>
<comment type="subcellular location">
    <subcellularLocation>
        <location evidence="1">Cell envelope</location>
    </subcellularLocation>
</comment>
<feature type="compositionally biased region" description="Basic and acidic residues" evidence="4">
    <location>
        <begin position="409"/>
        <end position="419"/>
    </location>
</feature>